<organism evidence="1">
    <name type="scientific">Aspergillus niger</name>
    <dbReference type="NCBI Taxonomy" id="5061"/>
    <lineage>
        <taxon>Eukaryota</taxon>
        <taxon>Fungi</taxon>
        <taxon>Dikarya</taxon>
        <taxon>Ascomycota</taxon>
        <taxon>Pezizomycotina</taxon>
        <taxon>Eurotiomycetes</taxon>
        <taxon>Eurotiomycetidae</taxon>
        <taxon>Eurotiales</taxon>
        <taxon>Aspergillaceae</taxon>
        <taxon>Aspergillus</taxon>
        <taxon>Aspergillus subgen. Circumdati</taxon>
    </lineage>
</organism>
<sequence>MPGEDYMIYVIGRLLVSTHWNVISYGICSQAAMKRYTSSARALQTTATHQPNSHFK</sequence>
<accession>A0AAJ8E307</accession>
<dbReference type="KEGG" id="ang:An18g02040"/>
<name>A0AAJ8E307_ASPNG</name>
<dbReference type="RefSeq" id="XP_059605014.1">
    <property type="nucleotide sequence ID" value="XM_059745627.1"/>
</dbReference>
<proteinExistence type="predicted"/>
<protein>
    <submittedName>
        <fullName evidence="1">Uncharacterized protein</fullName>
    </submittedName>
</protein>
<evidence type="ECO:0000313" key="1">
    <source>
        <dbReference type="RefSeq" id="XP_059605014.1"/>
    </source>
</evidence>
<reference evidence="1" key="2">
    <citation type="submission" date="2025-08" db="UniProtKB">
        <authorList>
            <consortium name="RefSeq"/>
        </authorList>
    </citation>
    <scope>IDENTIFICATION</scope>
</reference>
<reference evidence="1" key="1">
    <citation type="submission" date="2025-02" db="EMBL/GenBank/DDBJ databases">
        <authorList>
            <consortium name="NCBI Genome Project"/>
        </authorList>
    </citation>
    <scope>NUCLEOTIDE SEQUENCE</scope>
</reference>
<gene>
    <name evidence="1" type="ORF">An18g02040</name>
</gene>
<dbReference type="VEuPathDB" id="FungiDB:An18g02040"/>
<dbReference type="GeneID" id="84593656"/>
<dbReference type="AlphaFoldDB" id="A0AAJ8E307"/>